<dbReference type="AlphaFoldDB" id="A0AAV7XMG8"/>
<evidence type="ECO:0000313" key="4">
    <source>
        <dbReference type="EMBL" id="KAJ1525652.1"/>
    </source>
</evidence>
<reference evidence="4" key="1">
    <citation type="submission" date="2022-12" db="EMBL/GenBank/DDBJ databases">
        <title>Chromosome-level genome assembly of the bean flower thrips Megalurothrips usitatus.</title>
        <authorList>
            <person name="Ma L."/>
            <person name="Liu Q."/>
            <person name="Li H."/>
            <person name="Cai W."/>
        </authorList>
    </citation>
    <scope>NUCLEOTIDE SEQUENCE</scope>
    <source>
        <strain evidence="4">Cailab_2022a</strain>
    </source>
</reference>
<proteinExistence type="predicted"/>
<dbReference type="PANTHER" id="PTHR38332:SF2">
    <property type="entry name" value="PROTEIN QUIVER"/>
    <property type="match status" value="1"/>
</dbReference>
<keyword evidence="5" id="KW-1185">Reference proteome</keyword>
<dbReference type="InterPro" id="IPR031424">
    <property type="entry name" value="QVR-like"/>
</dbReference>
<dbReference type="PANTHER" id="PTHR38332">
    <property type="entry name" value="PROTEIN CBG11604"/>
    <property type="match status" value="1"/>
</dbReference>
<evidence type="ECO:0000256" key="2">
    <source>
        <dbReference type="ARBA" id="ARBA00023180"/>
    </source>
</evidence>
<dbReference type="EMBL" id="JAPTSV010000007">
    <property type="protein sequence ID" value="KAJ1525652.1"/>
    <property type="molecule type" value="Genomic_DNA"/>
</dbReference>
<keyword evidence="2" id="KW-0325">Glycoprotein</keyword>
<evidence type="ECO:0000256" key="1">
    <source>
        <dbReference type="ARBA" id="ARBA00022729"/>
    </source>
</evidence>
<dbReference type="GO" id="GO:0030431">
    <property type="term" value="P:sleep"/>
    <property type="evidence" value="ECO:0007669"/>
    <property type="project" value="InterPro"/>
</dbReference>
<name>A0AAV7XMG8_9NEOP</name>
<feature type="chain" id="PRO_5043787427" description="Protein sleepless" evidence="3">
    <location>
        <begin position="17"/>
        <end position="197"/>
    </location>
</feature>
<dbReference type="Pfam" id="PF17064">
    <property type="entry name" value="QVR"/>
    <property type="match status" value="1"/>
</dbReference>
<keyword evidence="1 3" id="KW-0732">Signal</keyword>
<dbReference type="Proteomes" id="UP001075354">
    <property type="component" value="Chromosome 7"/>
</dbReference>
<dbReference type="GO" id="GO:0032222">
    <property type="term" value="P:regulation of synaptic transmission, cholinergic"/>
    <property type="evidence" value="ECO:0007669"/>
    <property type="project" value="InterPro"/>
</dbReference>
<feature type="signal peptide" evidence="3">
    <location>
        <begin position="1"/>
        <end position="16"/>
    </location>
</feature>
<gene>
    <name evidence="4" type="ORF">ONE63_008870</name>
</gene>
<sequence length="197" mass="20961">MDALLWLFALVCLGLGLTHRKSACRSRFCLSLSHGTENECDRDRDVPDGVCVCVCAGCLITLLPSTAAQAINCYTCSSHNGSDPNCEDPFHPAHASYQQKCMVPKTGHIGVFPANFCIKLIGTSVDTGELMVIRACVRKTMDSQCGSFRYQDQMMKGCILTCDYDGCNAAPPSAPAGRPLALVGALAALAAARAPLQ</sequence>
<protein>
    <recommendedName>
        <fullName evidence="6">Protein sleepless</fullName>
    </recommendedName>
</protein>
<organism evidence="4 5">
    <name type="scientific">Megalurothrips usitatus</name>
    <name type="common">bean blossom thrips</name>
    <dbReference type="NCBI Taxonomy" id="439358"/>
    <lineage>
        <taxon>Eukaryota</taxon>
        <taxon>Metazoa</taxon>
        <taxon>Ecdysozoa</taxon>
        <taxon>Arthropoda</taxon>
        <taxon>Hexapoda</taxon>
        <taxon>Insecta</taxon>
        <taxon>Pterygota</taxon>
        <taxon>Neoptera</taxon>
        <taxon>Paraneoptera</taxon>
        <taxon>Thysanoptera</taxon>
        <taxon>Terebrantia</taxon>
        <taxon>Thripoidea</taxon>
        <taxon>Thripidae</taxon>
        <taxon>Megalurothrips</taxon>
    </lineage>
</organism>
<evidence type="ECO:0000313" key="5">
    <source>
        <dbReference type="Proteomes" id="UP001075354"/>
    </source>
</evidence>
<evidence type="ECO:0008006" key="6">
    <source>
        <dbReference type="Google" id="ProtNLM"/>
    </source>
</evidence>
<evidence type="ECO:0000256" key="3">
    <source>
        <dbReference type="SAM" id="SignalP"/>
    </source>
</evidence>
<comment type="caution">
    <text evidence="4">The sequence shown here is derived from an EMBL/GenBank/DDBJ whole genome shotgun (WGS) entry which is preliminary data.</text>
</comment>
<accession>A0AAV7XMG8</accession>